<name>A0A2H5QVE9_CITUN</name>
<comment type="caution">
    <text evidence="1">The sequence shown here is derived from an EMBL/GenBank/DDBJ whole genome shotgun (WGS) entry which is preliminary data.</text>
</comment>
<gene>
    <name evidence="1" type="ORF">CUMW_265450</name>
</gene>
<dbReference type="Proteomes" id="UP000236630">
    <property type="component" value="Unassembled WGS sequence"/>
</dbReference>
<protein>
    <submittedName>
        <fullName evidence="1">Uncharacterized protein</fullName>
    </submittedName>
</protein>
<sequence>MGGSPRQFWKSSTPSSAEMSRIVLGESLLGCLSSFPELKRLQLEIKCIGLDEWTDGGLEQCRNLKSLIVNPCAYFEKASRKSCVHKELAPIATYTGPETQ</sequence>
<accession>A0A2H5QVE9</accession>
<dbReference type="EMBL" id="BDQV01000927">
    <property type="protein sequence ID" value="GAY68600.1"/>
    <property type="molecule type" value="Genomic_DNA"/>
</dbReference>
<dbReference type="AlphaFoldDB" id="A0A2H5QVE9"/>
<evidence type="ECO:0000313" key="1">
    <source>
        <dbReference type="EMBL" id="GAY68600.1"/>
    </source>
</evidence>
<keyword evidence="2" id="KW-1185">Reference proteome</keyword>
<reference evidence="1 2" key="1">
    <citation type="journal article" date="2017" name="Front. Genet.">
        <title>Draft sequencing of the heterozygous diploid genome of Satsuma (Citrus unshiu Marc.) using a hybrid assembly approach.</title>
        <authorList>
            <person name="Shimizu T."/>
            <person name="Tanizawa Y."/>
            <person name="Mochizuki T."/>
            <person name="Nagasaki H."/>
            <person name="Yoshioka T."/>
            <person name="Toyoda A."/>
            <person name="Fujiyama A."/>
            <person name="Kaminuma E."/>
            <person name="Nakamura Y."/>
        </authorList>
    </citation>
    <scope>NUCLEOTIDE SEQUENCE [LARGE SCALE GENOMIC DNA]</scope>
    <source>
        <strain evidence="2">cv. Miyagawa wase</strain>
    </source>
</reference>
<organism evidence="1 2">
    <name type="scientific">Citrus unshiu</name>
    <name type="common">Satsuma mandarin</name>
    <name type="synonym">Citrus nobilis var. unshiu</name>
    <dbReference type="NCBI Taxonomy" id="55188"/>
    <lineage>
        <taxon>Eukaryota</taxon>
        <taxon>Viridiplantae</taxon>
        <taxon>Streptophyta</taxon>
        <taxon>Embryophyta</taxon>
        <taxon>Tracheophyta</taxon>
        <taxon>Spermatophyta</taxon>
        <taxon>Magnoliopsida</taxon>
        <taxon>eudicotyledons</taxon>
        <taxon>Gunneridae</taxon>
        <taxon>Pentapetalae</taxon>
        <taxon>rosids</taxon>
        <taxon>malvids</taxon>
        <taxon>Sapindales</taxon>
        <taxon>Rutaceae</taxon>
        <taxon>Aurantioideae</taxon>
        <taxon>Citrus</taxon>
    </lineage>
</organism>
<evidence type="ECO:0000313" key="2">
    <source>
        <dbReference type="Proteomes" id="UP000236630"/>
    </source>
</evidence>
<proteinExistence type="predicted"/>